<accession>A0A6N4SX27</accession>
<dbReference type="AlphaFoldDB" id="A0A6N4SX27"/>
<gene>
    <name evidence="1" type="ordered locus">CHU_3812</name>
</gene>
<dbReference type="Pfam" id="PF13528">
    <property type="entry name" value="Glyco_trans_1_3"/>
    <property type="match status" value="1"/>
</dbReference>
<protein>
    <submittedName>
        <fullName evidence="1">Glycosyltransferase-distantly-related protein</fullName>
    </submittedName>
</protein>
<dbReference type="Gene3D" id="3.40.50.2000">
    <property type="entry name" value="Glycogen Phosphorylase B"/>
    <property type="match status" value="1"/>
</dbReference>
<keyword evidence="2" id="KW-1185">Reference proteome</keyword>
<evidence type="ECO:0000313" key="1">
    <source>
        <dbReference type="EMBL" id="ABG61044.1"/>
    </source>
</evidence>
<evidence type="ECO:0000313" key="2">
    <source>
        <dbReference type="Proteomes" id="UP000001822"/>
    </source>
</evidence>
<dbReference type="KEGG" id="chu:CHU_3812"/>
<organism evidence="1 2">
    <name type="scientific">Cytophaga hutchinsonii (strain ATCC 33406 / DSM 1761 / CIP 103989 / NBRC 15051 / NCIMB 9469 / D465)</name>
    <dbReference type="NCBI Taxonomy" id="269798"/>
    <lineage>
        <taxon>Bacteria</taxon>
        <taxon>Pseudomonadati</taxon>
        <taxon>Bacteroidota</taxon>
        <taxon>Cytophagia</taxon>
        <taxon>Cytophagales</taxon>
        <taxon>Cytophagaceae</taxon>
        <taxon>Cytophaga</taxon>
    </lineage>
</organism>
<dbReference type="EMBL" id="CP000383">
    <property type="protein sequence ID" value="ABG61044.1"/>
    <property type="molecule type" value="Genomic_DNA"/>
</dbReference>
<dbReference type="SUPFAM" id="SSF53756">
    <property type="entry name" value="UDP-Glycosyltransferase/glycogen phosphorylase"/>
    <property type="match status" value="1"/>
</dbReference>
<dbReference type="RefSeq" id="WP_011587149.1">
    <property type="nucleotide sequence ID" value="NC_008255.1"/>
</dbReference>
<proteinExistence type="predicted"/>
<name>A0A6N4SX27_CYTH3</name>
<dbReference type="Proteomes" id="UP000001822">
    <property type="component" value="Chromosome"/>
</dbReference>
<sequence length="346" mass="39424">MKILYAIQGTGNGHLSRSMDIVPLLQKKGDVDILVSGVQGDLALPFPVKYQFKGLSFIFGKKGGVDMFKTFMKLKSKRLYNEIKQLPIHEYDLVINDFEPVSAWACYGADKPCISLSHQAAVLNAKSPKPSNFDLLGQTILRYYAPTTHQYGFHFERYDKNIFTPVIRQQIRAAHIENLGHYTVYLPSYDDERLIKSLSRFKHIQWQVFSKHNTTPVTEKNVHILPIQNELFIKSMSTAEGVICGAGFETPAEALFMGKKLLVIPMKGQYEQHCNAAALAEMGVPVIKSLKKKHYAVIEQWLENDSRIEVDYPDITERIIEQIFTKFNPAASILDIAQKWEKELDL</sequence>
<reference evidence="1 2" key="1">
    <citation type="journal article" date="2007" name="Appl. Environ. Microbiol.">
        <title>Genome sequence of the cellulolytic gliding bacterium Cytophaga hutchinsonii.</title>
        <authorList>
            <person name="Xie G."/>
            <person name="Bruce D.C."/>
            <person name="Challacombe J.F."/>
            <person name="Chertkov O."/>
            <person name="Detter J.C."/>
            <person name="Gilna P."/>
            <person name="Han C.S."/>
            <person name="Lucas S."/>
            <person name="Misra M."/>
            <person name="Myers G.L."/>
            <person name="Richardson P."/>
            <person name="Tapia R."/>
            <person name="Thayer N."/>
            <person name="Thompson L.S."/>
            <person name="Brettin T.S."/>
            <person name="Henrissat B."/>
            <person name="Wilson D.B."/>
            <person name="McBride M.J."/>
        </authorList>
    </citation>
    <scope>NUCLEOTIDE SEQUENCE [LARGE SCALE GENOMIC DNA]</scope>
    <source>
        <strain evidence="2">ATCC 33406 / DSM 1761 / CIP 103989 / NBRC 15051 / NCIMB 9469 / D465</strain>
    </source>
</reference>
<dbReference type="OrthoDB" id="9793805at2"/>